<reference evidence="1 2" key="1">
    <citation type="submission" date="2019-05" db="EMBL/GenBank/DDBJ databases">
        <title>Emergence of the Ug99 lineage of the wheat stem rust pathogen through somatic hybridization.</title>
        <authorList>
            <person name="Li F."/>
            <person name="Upadhyaya N.M."/>
            <person name="Sperschneider J."/>
            <person name="Matny O."/>
            <person name="Nguyen-Phuc H."/>
            <person name="Mago R."/>
            <person name="Raley C."/>
            <person name="Miller M.E."/>
            <person name="Silverstein K.A.T."/>
            <person name="Henningsen E."/>
            <person name="Hirsch C.D."/>
            <person name="Visser B."/>
            <person name="Pretorius Z.A."/>
            <person name="Steffenson B.J."/>
            <person name="Schwessinger B."/>
            <person name="Dodds P.N."/>
            <person name="Figueroa M."/>
        </authorList>
    </citation>
    <scope>NUCLEOTIDE SEQUENCE [LARGE SCALE GENOMIC DNA]</scope>
    <source>
        <strain evidence="1 2">Ug99</strain>
    </source>
</reference>
<dbReference type="AlphaFoldDB" id="A0A5B0QUP7"/>
<gene>
    <name evidence="1" type="ORF">PGTUg99_029880</name>
</gene>
<dbReference type="Proteomes" id="UP000325313">
    <property type="component" value="Unassembled WGS sequence"/>
</dbReference>
<name>A0A5B0QUP7_PUCGR</name>
<evidence type="ECO:0000313" key="1">
    <source>
        <dbReference type="EMBL" id="KAA1116909.1"/>
    </source>
</evidence>
<organism evidence="1 2">
    <name type="scientific">Puccinia graminis f. sp. tritici</name>
    <dbReference type="NCBI Taxonomy" id="56615"/>
    <lineage>
        <taxon>Eukaryota</taxon>
        <taxon>Fungi</taxon>
        <taxon>Dikarya</taxon>
        <taxon>Basidiomycota</taxon>
        <taxon>Pucciniomycotina</taxon>
        <taxon>Pucciniomycetes</taxon>
        <taxon>Pucciniales</taxon>
        <taxon>Pucciniaceae</taxon>
        <taxon>Puccinia</taxon>
    </lineage>
</organism>
<comment type="caution">
    <text evidence="1">The sequence shown here is derived from an EMBL/GenBank/DDBJ whole genome shotgun (WGS) entry which is preliminary data.</text>
</comment>
<dbReference type="EMBL" id="VDEP01000270">
    <property type="protein sequence ID" value="KAA1116909.1"/>
    <property type="molecule type" value="Genomic_DNA"/>
</dbReference>
<sequence length="85" mass="9189">MLGLALAPLCGSSFQTPPIFSSIRSADDPQANPTIDDPRASRLSFPADATAFVLHSESSRKEKITVRVAINVECLRVFKANSRSL</sequence>
<protein>
    <submittedName>
        <fullName evidence="1">Uncharacterized protein</fullName>
    </submittedName>
</protein>
<proteinExistence type="predicted"/>
<evidence type="ECO:0000313" key="2">
    <source>
        <dbReference type="Proteomes" id="UP000325313"/>
    </source>
</evidence>
<accession>A0A5B0QUP7</accession>